<protein>
    <submittedName>
        <fullName evidence="3">Uncharacterized protein</fullName>
    </submittedName>
</protein>
<dbReference type="WBParaSite" id="TMUE_2000007792.1">
    <property type="protein sequence ID" value="TMUE_2000007792.1"/>
    <property type="gene ID" value="WBGene00300008"/>
</dbReference>
<sequence length="106" mass="11957">MLTTRCCMLKGNGKQDRADRPKHDEAEKTYVAPGGSLCGDGKSSRKTVEKEPPCIFRRRFAELLLNSTSPHYLTPLRLLTLPARVEGWVLLRAYVQRAMPRTKLTG</sequence>
<feature type="region of interest" description="Disordered" evidence="1">
    <location>
        <begin position="12"/>
        <end position="47"/>
    </location>
</feature>
<reference evidence="3" key="1">
    <citation type="submission" date="2019-12" db="UniProtKB">
        <authorList>
            <consortium name="WormBaseParasite"/>
        </authorList>
    </citation>
    <scope>IDENTIFICATION</scope>
</reference>
<dbReference type="Proteomes" id="UP000046395">
    <property type="component" value="Unassembled WGS sequence"/>
</dbReference>
<proteinExistence type="predicted"/>
<dbReference type="AlphaFoldDB" id="A0A5S6QLP3"/>
<evidence type="ECO:0000256" key="1">
    <source>
        <dbReference type="SAM" id="MobiDB-lite"/>
    </source>
</evidence>
<organism evidence="2 3">
    <name type="scientific">Trichuris muris</name>
    <name type="common">Mouse whipworm</name>
    <dbReference type="NCBI Taxonomy" id="70415"/>
    <lineage>
        <taxon>Eukaryota</taxon>
        <taxon>Metazoa</taxon>
        <taxon>Ecdysozoa</taxon>
        <taxon>Nematoda</taxon>
        <taxon>Enoplea</taxon>
        <taxon>Dorylaimia</taxon>
        <taxon>Trichinellida</taxon>
        <taxon>Trichuridae</taxon>
        <taxon>Trichuris</taxon>
    </lineage>
</organism>
<evidence type="ECO:0000313" key="3">
    <source>
        <dbReference type="WBParaSite" id="TMUE_2000007792.1"/>
    </source>
</evidence>
<evidence type="ECO:0000313" key="2">
    <source>
        <dbReference type="Proteomes" id="UP000046395"/>
    </source>
</evidence>
<name>A0A5S6QLP3_TRIMR</name>
<accession>A0A5S6QLP3</accession>
<keyword evidence="2" id="KW-1185">Reference proteome</keyword>
<feature type="compositionally biased region" description="Basic and acidic residues" evidence="1">
    <location>
        <begin position="13"/>
        <end position="28"/>
    </location>
</feature>